<dbReference type="Gene3D" id="2.40.50.120">
    <property type="match status" value="1"/>
</dbReference>
<organism evidence="2 3">
    <name type="scientific">Eiseniibacteriota bacterium</name>
    <dbReference type="NCBI Taxonomy" id="2212470"/>
    <lineage>
        <taxon>Bacteria</taxon>
        <taxon>Candidatus Eiseniibacteriota</taxon>
    </lineage>
</organism>
<keyword evidence="1" id="KW-0732">Signal</keyword>
<dbReference type="InterPro" id="IPR008993">
    <property type="entry name" value="TIMP-like_OB-fold"/>
</dbReference>
<sequence length="158" mass="17041">MNHSQRVSIAVAILGVFAVARIPAAHACSCTNERTVLEEFAIAHYVFGGTVTSVQPTSDSFNVIATFTPTIRWKGGLNSVVNVYTPRDESTCGFPFEVGESYLVFAFNSFASGQTGIWTHACSRNRPLADYPGLGLPPPEQPVPTVASTWGAVKTIYR</sequence>
<dbReference type="Proteomes" id="UP000580839">
    <property type="component" value="Unassembled WGS sequence"/>
</dbReference>
<gene>
    <name evidence="2" type="ORF">HOP12_05610</name>
</gene>
<feature type="signal peptide" evidence="1">
    <location>
        <begin position="1"/>
        <end position="27"/>
    </location>
</feature>
<name>A0A849SJ31_UNCEI</name>
<comment type="caution">
    <text evidence="2">The sequence shown here is derived from an EMBL/GenBank/DDBJ whole genome shotgun (WGS) entry which is preliminary data.</text>
</comment>
<reference evidence="2 3" key="1">
    <citation type="submission" date="2020-04" db="EMBL/GenBank/DDBJ databases">
        <title>Metagenomic profiling of ammonia- and methane-oxidizing microorganisms in a Dutch drinking water treatment plant.</title>
        <authorList>
            <person name="Poghosyan L."/>
            <person name="Leucker S."/>
        </authorList>
    </citation>
    <scope>NUCLEOTIDE SEQUENCE [LARGE SCALE GENOMIC DNA]</scope>
    <source>
        <strain evidence="2">S-RSF-IL-03</strain>
    </source>
</reference>
<evidence type="ECO:0000256" key="1">
    <source>
        <dbReference type="SAM" id="SignalP"/>
    </source>
</evidence>
<dbReference type="EMBL" id="JABFRW010000059">
    <property type="protein sequence ID" value="NOT33633.1"/>
    <property type="molecule type" value="Genomic_DNA"/>
</dbReference>
<dbReference type="SUPFAM" id="SSF50242">
    <property type="entry name" value="TIMP-like"/>
    <property type="match status" value="1"/>
</dbReference>
<evidence type="ECO:0000313" key="3">
    <source>
        <dbReference type="Proteomes" id="UP000580839"/>
    </source>
</evidence>
<dbReference type="AlphaFoldDB" id="A0A849SJ31"/>
<evidence type="ECO:0008006" key="4">
    <source>
        <dbReference type="Google" id="ProtNLM"/>
    </source>
</evidence>
<accession>A0A849SJ31</accession>
<evidence type="ECO:0000313" key="2">
    <source>
        <dbReference type="EMBL" id="NOT33633.1"/>
    </source>
</evidence>
<protein>
    <recommendedName>
        <fullName evidence="4">Tissue inhibitor of metalloproteinase</fullName>
    </recommendedName>
</protein>
<proteinExistence type="predicted"/>
<feature type="chain" id="PRO_5032922686" description="Tissue inhibitor of metalloproteinase" evidence="1">
    <location>
        <begin position="28"/>
        <end position="158"/>
    </location>
</feature>